<dbReference type="AlphaFoldDB" id="A0A7G9RDS5"/>
<feature type="domain" description="Bacterial bifunctional deaminase-reductase C-terminal" evidence="1">
    <location>
        <begin position="2"/>
        <end position="173"/>
    </location>
</feature>
<dbReference type="InterPro" id="IPR050765">
    <property type="entry name" value="Riboflavin_Biosynth_HTPR"/>
</dbReference>
<dbReference type="InterPro" id="IPR024072">
    <property type="entry name" value="DHFR-like_dom_sf"/>
</dbReference>
<dbReference type="KEGG" id="nmes:H9L09_04880"/>
<dbReference type="Gene3D" id="3.40.430.10">
    <property type="entry name" value="Dihydrofolate Reductase, subunit A"/>
    <property type="match status" value="1"/>
</dbReference>
<organism evidence="2 3">
    <name type="scientific">Nocardioides mesophilus</name>
    <dbReference type="NCBI Taxonomy" id="433659"/>
    <lineage>
        <taxon>Bacteria</taxon>
        <taxon>Bacillati</taxon>
        <taxon>Actinomycetota</taxon>
        <taxon>Actinomycetes</taxon>
        <taxon>Propionibacteriales</taxon>
        <taxon>Nocardioidaceae</taxon>
        <taxon>Nocardioides</taxon>
    </lineage>
</organism>
<sequence>MRKVVLYTLMSLDGAVDHPDRYFPADQEPTEVPEFDSLMEENEDKIIETQDAVLLGRTMYDQWSRFWPTAEHQPFARFINNVKKYVVTSTPLTSAWHNAEAAQGPLEDLVRDLKARPGGDIGIHGSIRLAQSMLAAGLVDELQLVVGPTIGCTGRRLFEGDDLRRLELLSATPTPHSSVLLAYRVS</sequence>
<dbReference type="RefSeq" id="WP_187579594.1">
    <property type="nucleotide sequence ID" value="NZ_CP060713.1"/>
</dbReference>
<reference evidence="2 3" key="1">
    <citation type="submission" date="2020-08" db="EMBL/GenBank/DDBJ databases">
        <title>Genome sequence of Nocardioides mesophilus KACC 16243T.</title>
        <authorList>
            <person name="Hyun D.-W."/>
            <person name="Bae J.-W."/>
        </authorList>
    </citation>
    <scope>NUCLEOTIDE SEQUENCE [LARGE SCALE GENOMIC DNA]</scope>
    <source>
        <strain evidence="2 3">KACC 16243</strain>
    </source>
</reference>
<accession>A0A7G9RDS5</accession>
<proteinExistence type="predicted"/>
<dbReference type="GO" id="GO:0009231">
    <property type="term" value="P:riboflavin biosynthetic process"/>
    <property type="evidence" value="ECO:0007669"/>
    <property type="project" value="InterPro"/>
</dbReference>
<keyword evidence="3" id="KW-1185">Reference proteome</keyword>
<evidence type="ECO:0000259" key="1">
    <source>
        <dbReference type="Pfam" id="PF01872"/>
    </source>
</evidence>
<gene>
    <name evidence="2" type="ORF">H9L09_04880</name>
</gene>
<dbReference type="Proteomes" id="UP000515947">
    <property type="component" value="Chromosome"/>
</dbReference>
<dbReference type="InterPro" id="IPR002734">
    <property type="entry name" value="RibDG_C"/>
</dbReference>
<name>A0A7G9RDS5_9ACTN</name>
<evidence type="ECO:0000313" key="3">
    <source>
        <dbReference type="Proteomes" id="UP000515947"/>
    </source>
</evidence>
<dbReference type="GO" id="GO:0008703">
    <property type="term" value="F:5-amino-6-(5-phosphoribosylamino)uracil reductase activity"/>
    <property type="evidence" value="ECO:0007669"/>
    <property type="project" value="InterPro"/>
</dbReference>
<protein>
    <submittedName>
        <fullName evidence="2">Dihydrofolate reductase</fullName>
    </submittedName>
</protein>
<dbReference type="Pfam" id="PF01872">
    <property type="entry name" value="RibD_C"/>
    <property type="match status" value="1"/>
</dbReference>
<dbReference type="EMBL" id="CP060713">
    <property type="protein sequence ID" value="QNN53750.1"/>
    <property type="molecule type" value="Genomic_DNA"/>
</dbReference>
<dbReference type="SUPFAM" id="SSF53597">
    <property type="entry name" value="Dihydrofolate reductase-like"/>
    <property type="match status" value="1"/>
</dbReference>
<evidence type="ECO:0000313" key="2">
    <source>
        <dbReference type="EMBL" id="QNN53750.1"/>
    </source>
</evidence>
<dbReference type="PANTHER" id="PTHR38011:SF2">
    <property type="entry name" value="BIFUNCTIONAL DEAMINASE-REDUCTASE DOMAIN PROTEIN"/>
    <property type="match status" value="1"/>
</dbReference>
<dbReference type="PANTHER" id="PTHR38011">
    <property type="entry name" value="DIHYDROFOLATE REDUCTASE FAMILY PROTEIN (AFU_ORTHOLOGUE AFUA_8G06820)"/>
    <property type="match status" value="1"/>
</dbReference>